<dbReference type="GO" id="GO:0016740">
    <property type="term" value="F:transferase activity"/>
    <property type="evidence" value="ECO:0007669"/>
    <property type="project" value="UniProtKB-KW"/>
</dbReference>
<dbReference type="Pfam" id="PF01636">
    <property type="entry name" value="APH"/>
    <property type="match status" value="1"/>
</dbReference>
<evidence type="ECO:0000313" key="3">
    <source>
        <dbReference type="Proteomes" id="UP000307874"/>
    </source>
</evidence>
<comment type="caution">
    <text evidence="2">The sequence shown here is derived from an EMBL/GenBank/DDBJ whole genome shotgun (WGS) entry which is preliminary data.</text>
</comment>
<dbReference type="PANTHER" id="PTHR21310">
    <property type="entry name" value="AMINOGLYCOSIDE PHOSPHOTRANSFERASE-RELATED-RELATED"/>
    <property type="match status" value="1"/>
</dbReference>
<dbReference type="SUPFAM" id="SSF56112">
    <property type="entry name" value="Protein kinase-like (PK-like)"/>
    <property type="match status" value="1"/>
</dbReference>
<protein>
    <submittedName>
        <fullName evidence="2">Aminoglycoside phosphotransferase family protein</fullName>
    </submittedName>
</protein>
<dbReference type="InterPro" id="IPR051678">
    <property type="entry name" value="AGP_Transferase"/>
</dbReference>
<gene>
    <name evidence="2" type="ORF">FF124_05845</name>
</gene>
<reference evidence="2 3" key="1">
    <citation type="submission" date="2019-06" db="EMBL/GenBank/DDBJ databases">
        <title>Martelella lutilitoris sp. nov., isolated from a tidal mudflat.</title>
        <authorList>
            <person name="Kim Y.-J."/>
        </authorList>
    </citation>
    <scope>NUCLEOTIDE SEQUENCE [LARGE SCALE GENOMIC DNA]</scope>
    <source>
        <strain evidence="2 3">GH2-6</strain>
    </source>
</reference>
<keyword evidence="3" id="KW-1185">Reference proteome</keyword>
<feature type="domain" description="Aminoglycoside phosphotransferase" evidence="1">
    <location>
        <begin position="34"/>
        <end position="260"/>
    </location>
</feature>
<evidence type="ECO:0000259" key="1">
    <source>
        <dbReference type="Pfam" id="PF01636"/>
    </source>
</evidence>
<dbReference type="EMBL" id="VCLB01000003">
    <property type="protein sequence ID" value="TNB48925.1"/>
    <property type="molecule type" value="Genomic_DNA"/>
</dbReference>
<proteinExistence type="predicted"/>
<organism evidence="2 3">
    <name type="scientific">Martelella lutilitoris</name>
    <dbReference type="NCBI Taxonomy" id="2583532"/>
    <lineage>
        <taxon>Bacteria</taxon>
        <taxon>Pseudomonadati</taxon>
        <taxon>Pseudomonadota</taxon>
        <taxon>Alphaproteobacteria</taxon>
        <taxon>Hyphomicrobiales</taxon>
        <taxon>Aurantimonadaceae</taxon>
        <taxon>Martelella</taxon>
    </lineage>
</organism>
<accession>A0A5C4JTZ4</accession>
<dbReference type="Gene3D" id="3.30.200.20">
    <property type="entry name" value="Phosphorylase Kinase, domain 1"/>
    <property type="match status" value="1"/>
</dbReference>
<dbReference type="PANTHER" id="PTHR21310:SF42">
    <property type="entry name" value="BIFUNCTIONAL AAC_APH"/>
    <property type="match status" value="1"/>
</dbReference>
<evidence type="ECO:0000313" key="2">
    <source>
        <dbReference type="EMBL" id="TNB48925.1"/>
    </source>
</evidence>
<dbReference type="AlphaFoldDB" id="A0A5C4JTZ4"/>
<keyword evidence="2" id="KW-0808">Transferase</keyword>
<dbReference type="InterPro" id="IPR002575">
    <property type="entry name" value="Aminoglycoside_PTrfase"/>
</dbReference>
<dbReference type="Proteomes" id="UP000307874">
    <property type="component" value="Unassembled WGS sequence"/>
</dbReference>
<dbReference type="OrthoDB" id="3806873at2"/>
<dbReference type="InterPro" id="IPR011009">
    <property type="entry name" value="Kinase-like_dom_sf"/>
</dbReference>
<sequence length="298" mass="32524">MHDDEVPIDEALAKSLIETQFPRFRGLTVAALAGAGTDNVIFRIGDEAAARFRRRAMDPAECSALLLAEAEAMSELAENCSVPSPRPLGLGRPGLSYPLPFSVQTWIAGDVATPDGLAASDEFARDIARLIAGFRRADTRGRPFGGKGRGGRLADHDDWMAVCFEKSDGLLDVARLRALWDRFRLLPPPGTLVMNHKDLIPGNLLVEYGRLAGVLDGGGFGPADPALDLVAGWHMLDRERRMLLRRHLGCDDAEWQRGAAWAFQQAMGLVWYYRRTAPAMATLGESTLGRLLEDLSSS</sequence>
<dbReference type="Gene3D" id="3.90.1200.10">
    <property type="match status" value="1"/>
</dbReference>
<name>A0A5C4JTZ4_9HYPH</name>
<dbReference type="CDD" id="cd05155">
    <property type="entry name" value="APH_ChoK_like_1"/>
    <property type="match status" value="1"/>
</dbReference>